<evidence type="ECO:0000256" key="4">
    <source>
        <dbReference type="ARBA" id="ARBA00022692"/>
    </source>
</evidence>
<evidence type="ECO:0000256" key="5">
    <source>
        <dbReference type="ARBA" id="ARBA00022741"/>
    </source>
</evidence>
<dbReference type="GO" id="GO:0016020">
    <property type="term" value="C:membrane"/>
    <property type="evidence" value="ECO:0007669"/>
    <property type="project" value="UniProtKB-SubCell"/>
</dbReference>
<dbReference type="InterPro" id="IPR027417">
    <property type="entry name" value="P-loop_NTPase"/>
</dbReference>
<evidence type="ECO:0000313" key="12">
    <source>
        <dbReference type="EMBL" id="CAG8597957.1"/>
    </source>
</evidence>
<dbReference type="Pfam" id="PF00005">
    <property type="entry name" value="ABC_tran"/>
    <property type="match status" value="1"/>
</dbReference>
<evidence type="ECO:0000259" key="11">
    <source>
        <dbReference type="PROSITE" id="PS50929"/>
    </source>
</evidence>
<dbReference type="InterPro" id="IPR036640">
    <property type="entry name" value="ABC1_TM_sf"/>
</dbReference>
<keyword evidence="8 9" id="KW-0472">Membrane</keyword>
<dbReference type="SMART" id="SM00382">
    <property type="entry name" value="AAA"/>
    <property type="match status" value="1"/>
</dbReference>
<dbReference type="PROSITE" id="PS50893">
    <property type="entry name" value="ABC_TRANSPORTER_2"/>
    <property type="match status" value="1"/>
</dbReference>
<keyword evidence="4 9" id="KW-0812">Transmembrane</keyword>
<evidence type="ECO:0000256" key="6">
    <source>
        <dbReference type="ARBA" id="ARBA00022840"/>
    </source>
</evidence>
<proteinExistence type="inferred from homology"/>
<dbReference type="AlphaFoldDB" id="A0A9N9GB97"/>
<evidence type="ECO:0000259" key="10">
    <source>
        <dbReference type="PROSITE" id="PS50893"/>
    </source>
</evidence>
<name>A0A9N9GB97_9GLOM</name>
<dbReference type="InterPro" id="IPR050173">
    <property type="entry name" value="ABC_transporter_C-like"/>
</dbReference>
<dbReference type="FunFam" id="3.40.50.300:FF:000997">
    <property type="entry name" value="Multidrug resistance-associated protein 1"/>
    <property type="match status" value="1"/>
</dbReference>
<feature type="domain" description="ABC transmembrane type-1" evidence="11">
    <location>
        <begin position="124"/>
        <end position="297"/>
    </location>
</feature>
<dbReference type="SUPFAM" id="SSF52540">
    <property type="entry name" value="P-loop containing nucleoside triphosphate hydrolases"/>
    <property type="match status" value="1"/>
</dbReference>
<feature type="transmembrane region" description="Helical" evidence="9">
    <location>
        <begin position="98"/>
        <end position="123"/>
    </location>
</feature>
<evidence type="ECO:0000256" key="7">
    <source>
        <dbReference type="ARBA" id="ARBA00022989"/>
    </source>
</evidence>
<keyword evidence="3" id="KW-0813">Transport</keyword>
<feature type="transmembrane region" description="Helical" evidence="9">
    <location>
        <begin position="232"/>
        <end position="258"/>
    </location>
</feature>
<comment type="subcellular location">
    <subcellularLocation>
        <location evidence="1">Membrane</location>
        <topology evidence="1">Multi-pass membrane protein</topology>
    </subcellularLocation>
</comment>
<dbReference type="InterPro" id="IPR011527">
    <property type="entry name" value="ABC1_TM_dom"/>
</dbReference>
<evidence type="ECO:0000313" key="13">
    <source>
        <dbReference type="Proteomes" id="UP000789405"/>
    </source>
</evidence>
<evidence type="ECO:0000256" key="3">
    <source>
        <dbReference type="ARBA" id="ARBA00022448"/>
    </source>
</evidence>
<gene>
    <name evidence="12" type="ORF">DERYTH_LOCUS7495</name>
</gene>
<evidence type="ECO:0000256" key="9">
    <source>
        <dbReference type="SAM" id="Phobius"/>
    </source>
</evidence>
<feature type="domain" description="ABC transporter" evidence="10">
    <location>
        <begin position="358"/>
        <end position="596"/>
    </location>
</feature>
<evidence type="ECO:0000256" key="1">
    <source>
        <dbReference type="ARBA" id="ARBA00004141"/>
    </source>
</evidence>
<accession>A0A9N9GB97</accession>
<dbReference type="Pfam" id="PF00664">
    <property type="entry name" value="ABC_membrane"/>
    <property type="match status" value="1"/>
</dbReference>
<keyword evidence="7 9" id="KW-1133">Transmembrane helix</keyword>
<dbReference type="OrthoDB" id="6500128at2759"/>
<dbReference type="Gene3D" id="1.20.1560.10">
    <property type="entry name" value="ABC transporter type 1, transmembrane domain"/>
    <property type="match status" value="1"/>
</dbReference>
<dbReference type="PROSITE" id="PS50929">
    <property type="entry name" value="ABC_TM1F"/>
    <property type="match status" value="1"/>
</dbReference>
<dbReference type="EMBL" id="CAJVPY010003663">
    <property type="protein sequence ID" value="CAG8597957.1"/>
    <property type="molecule type" value="Genomic_DNA"/>
</dbReference>
<comment type="caution">
    <text evidence="12">The sequence shown here is derived from an EMBL/GenBank/DDBJ whole genome shotgun (WGS) entry which is preliminary data.</text>
</comment>
<evidence type="ECO:0000256" key="2">
    <source>
        <dbReference type="ARBA" id="ARBA00009726"/>
    </source>
</evidence>
<dbReference type="PANTHER" id="PTHR24223">
    <property type="entry name" value="ATP-BINDING CASSETTE SUB-FAMILY C"/>
    <property type="match status" value="1"/>
</dbReference>
<sequence>MIFWKSNPPSPPCPNIKIPEASANLFFVLTFWWANDLMSLGYKCPLEKDDLYVLDDARSAKVITNKFEVEWKKETQKIATGKKPSLLKALYKVLWAKFCLAGVCRFVSDMLIVTSPLVLKLILNFVSEAYFANLNNGIQPPAYVGYLLIIAMFLMQIGAGFACLVLMGPMQGRIMSLLAYNRAKAAGITNEQVKLTQEILLGIRVLKYYAWEDSFADALNKLRNKEISIVRFLLIIRTVITGVSMVIPVFASILLFITFSLTGGTLNTRIVFSSLALFNLLQLPLLFMPMAIASITDAYVAINQINEFLQADELSVLLEINPDKKYAIKVTDESKTIKKNNEKKNDTSTVVVNEKVSVSIDDISETYMTLISTDLAENLNNSYPLFPISQLHNINISIPCGKLIAIIGSVGSGKSSLLSAIVGEMKRVKGEILFGENIGYCPQTVWIQNATLRDNITFGLPFNEEKYQQVIKDCCLEPDLKVLPAGDLTKIGEKGINLSRGQKQRVSIASAVYYNANIILLDDLISAVDPHVGKYLFTNCIQGTLAKKTRLLVTHHLHYLPQVDYIICMEEGKIVEQENYDELIKNRKTFTKLITEY</sequence>
<dbReference type="GO" id="GO:0005524">
    <property type="term" value="F:ATP binding"/>
    <property type="evidence" value="ECO:0007669"/>
    <property type="project" value="UniProtKB-KW"/>
</dbReference>
<keyword evidence="13" id="KW-1185">Reference proteome</keyword>
<dbReference type="InterPro" id="IPR003439">
    <property type="entry name" value="ABC_transporter-like_ATP-bd"/>
</dbReference>
<evidence type="ECO:0000256" key="8">
    <source>
        <dbReference type="ARBA" id="ARBA00023136"/>
    </source>
</evidence>
<dbReference type="Gene3D" id="3.40.50.300">
    <property type="entry name" value="P-loop containing nucleotide triphosphate hydrolases"/>
    <property type="match status" value="1"/>
</dbReference>
<keyword evidence="6" id="KW-0067">ATP-binding</keyword>
<reference evidence="12" key="1">
    <citation type="submission" date="2021-06" db="EMBL/GenBank/DDBJ databases">
        <authorList>
            <person name="Kallberg Y."/>
            <person name="Tangrot J."/>
            <person name="Rosling A."/>
        </authorList>
    </citation>
    <scope>NUCLEOTIDE SEQUENCE</scope>
    <source>
        <strain evidence="12">MA453B</strain>
    </source>
</reference>
<dbReference type="InterPro" id="IPR003593">
    <property type="entry name" value="AAA+_ATPase"/>
</dbReference>
<dbReference type="GO" id="GO:0140359">
    <property type="term" value="F:ABC-type transporter activity"/>
    <property type="evidence" value="ECO:0007669"/>
    <property type="project" value="InterPro"/>
</dbReference>
<keyword evidence="5" id="KW-0547">Nucleotide-binding</keyword>
<dbReference type="CDD" id="cd03250">
    <property type="entry name" value="ABCC_MRP_domain1"/>
    <property type="match status" value="1"/>
</dbReference>
<dbReference type="SUPFAM" id="SSF90123">
    <property type="entry name" value="ABC transporter transmembrane region"/>
    <property type="match status" value="1"/>
</dbReference>
<dbReference type="PANTHER" id="PTHR24223:SF456">
    <property type="entry name" value="MULTIDRUG RESISTANCE-ASSOCIATED PROTEIN LETHAL(2)03659"/>
    <property type="match status" value="1"/>
</dbReference>
<dbReference type="Proteomes" id="UP000789405">
    <property type="component" value="Unassembled WGS sequence"/>
</dbReference>
<protein>
    <submittedName>
        <fullName evidence="12">26658_t:CDS:1</fullName>
    </submittedName>
</protein>
<feature type="transmembrane region" description="Helical" evidence="9">
    <location>
        <begin position="270"/>
        <end position="288"/>
    </location>
</feature>
<dbReference type="GO" id="GO:0016887">
    <property type="term" value="F:ATP hydrolysis activity"/>
    <property type="evidence" value="ECO:0007669"/>
    <property type="project" value="InterPro"/>
</dbReference>
<organism evidence="12 13">
    <name type="scientific">Dentiscutata erythropus</name>
    <dbReference type="NCBI Taxonomy" id="1348616"/>
    <lineage>
        <taxon>Eukaryota</taxon>
        <taxon>Fungi</taxon>
        <taxon>Fungi incertae sedis</taxon>
        <taxon>Mucoromycota</taxon>
        <taxon>Glomeromycotina</taxon>
        <taxon>Glomeromycetes</taxon>
        <taxon>Diversisporales</taxon>
        <taxon>Gigasporaceae</taxon>
        <taxon>Dentiscutata</taxon>
    </lineage>
</organism>
<feature type="transmembrane region" description="Helical" evidence="9">
    <location>
        <begin position="143"/>
        <end position="167"/>
    </location>
</feature>
<feature type="non-terminal residue" evidence="12">
    <location>
        <position position="1"/>
    </location>
</feature>
<comment type="similarity">
    <text evidence="2">Belongs to the ABC transporter superfamily. ABCC family. Conjugate transporter (TC 3.A.1.208) subfamily.</text>
</comment>